<proteinExistence type="predicted"/>
<sequence length="117" mass="13574">MILRIVFLFSAFSVAVANNFGPPCLPTRVNYKLHYPCLESAEDNEYEDRMSTLRGEPSAFARTGFYDRLFSQNERLPRLTGNYPRKSKYFLSTENFVCLFEFFKTSVPICNALFQIS</sequence>
<dbReference type="WBParaSite" id="HPBE_0000928401-mRNA-1">
    <property type="protein sequence ID" value="HPBE_0000928401-mRNA-1"/>
    <property type="gene ID" value="HPBE_0000928401"/>
</dbReference>
<evidence type="ECO:0000313" key="4">
    <source>
        <dbReference type="WBParaSite" id="HPBE_0000928401-mRNA-1"/>
    </source>
</evidence>
<keyword evidence="3" id="KW-1185">Reference proteome</keyword>
<gene>
    <name evidence="2" type="ORF">HPBE_LOCUS9285</name>
</gene>
<accession>A0A183FNZ5</accession>
<reference evidence="2 3" key="1">
    <citation type="submission" date="2018-11" db="EMBL/GenBank/DDBJ databases">
        <authorList>
            <consortium name="Pathogen Informatics"/>
        </authorList>
    </citation>
    <scope>NUCLEOTIDE SEQUENCE [LARGE SCALE GENOMIC DNA]</scope>
</reference>
<name>A0A183FNZ5_HELPZ</name>
<reference evidence="4" key="2">
    <citation type="submission" date="2019-09" db="UniProtKB">
        <authorList>
            <consortium name="WormBaseParasite"/>
        </authorList>
    </citation>
    <scope>IDENTIFICATION</scope>
</reference>
<accession>A0A3P8BU11</accession>
<dbReference type="Proteomes" id="UP000050761">
    <property type="component" value="Unassembled WGS sequence"/>
</dbReference>
<evidence type="ECO:0000256" key="1">
    <source>
        <dbReference type="SAM" id="SignalP"/>
    </source>
</evidence>
<dbReference type="AlphaFoldDB" id="A0A183FNZ5"/>
<dbReference type="EMBL" id="UZAH01026392">
    <property type="protein sequence ID" value="VDO79988.1"/>
    <property type="molecule type" value="Genomic_DNA"/>
</dbReference>
<dbReference type="OrthoDB" id="5819611at2759"/>
<protein>
    <submittedName>
        <fullName evidence="2 4">Uncharacterized protein</fullName>
    </submittedName>
</protein>
<organism evidence="3 4">
    <name type="scientific">Heligmosomoides polygyrus</name>
    <name type="common">Parasitic roundworm</name>
    <dbReference type="NCBI Taxonomy" id="6339"/>
    <lineage>
        <taxon>Eukaryota</taxon>
        <taxon>Metazoa</taxon>
        <taxon>Ecdysozoa</taxon>
        <taxon>Nematoda</taxon>
        <taxon>Chromadorea</taxon>
        <taxon>Rhabditida</taxon>
        <taxon>Rhabditina</taxon>
        <taxon>Rhabditomorpha</taxon>
        <taxon>Strongyloidea</taxon>
        <taxon>Heligmosomidae</taxon>
        <taxon>Heligmosomoides</taxon>
    </lineage>
</organism>
<keyword evidence="1" id="KW-0732">Signal</keyword>
<evidence type="ECO:0000313" key="3">
    <source>
        <dbReference type="Proteomes" id="UP000050761"/>
    </source>
</evidence>
<feature type="signal peptide" evidence="1">
    <location>
        <begin position="1"/>
        <end position="17"/>
    </location>
</feature>
<feature type="chain" id="PRO_5044551531" evidence="1">
    <location>
        <begin position="18"/>
        <end position="117"/>
    </location>
</feature>
<evidence type="ECO:0000313" key="2">
    <source>
        <dbReference type="EMBL" id="VDO79988.1"/>
    </source>
</evidence>